<accession>A0A382TBT2</accession>
<evidence type="ECO:0000313" key="1">
    <source>
        <dbReference type="EMBL" id="SVD18808.1"/>
    </source>
</evidence>
<feature type="non-terminal residue" evidence="1">
    <location>
        <position position="1"/>
    </location>
</feature>
<organism evidence="1">
    <name type="scientific">marine metagenome</name>
    <dbReference type="NCBI Taxonomy" id="408172"/>
    <lineage>
        <taxon>unclassified sequences</taxon>
        <taxon>metagenomes</taxon>
        <taxon>ecological metagenomes</taxon>
    </lineage>
</organism>
<proteinExistence type="predicted"/>
<dbReference type="EMBL" id="UINC01134952">
    <property type="protein sequence ID" value="SVD18808.1"/>
    <property type="molecule type" value="Genomic_DNA"/>
</dbReference>
<reference evidence="1" key="1">
    <citation type="submission" date="2018-05" db="EMBL/GenBank/DDBJ databases">
        <authorList>
            <person name="Lanie J.A."/>
            <person name="Ng W.-L."/>
            <person name="Kazmierczak K.M."/>
            <person name="Andrzejewski T.M."/>
            <person name="Davidsen T.M."/>
            <person name="Wayne K.J."/>
            <person name="Tettelin H."/>
            <person name="Glass J.I."/>
            <person name="Rusch D."/>
            <person name="Podicherti R."/>
            <person name="Tsui H.-C.T."/>
            <person name="Winkler M.E."/>
        </authorList>
    </citation>
    <scope>NUCLEOTIDE SEQUENCE</scope>
</reference>
<dbReference type="AlphaFoldDB" id="A0A382TBT2"/>
<protein>
    <submittedName>
        <fullName evidence="1">Uncharacterized protein</fullName>
    </submittedName>
</protein>
<sequence length="228" mass="25912">AEVKDQTSTTPVPLNDIPYFWRKIALGRAAGYTGDLRHECDWWLERPKDGAFYVYQSTIWRLTGKHCDVSEEHQKLLIMQEVDKERKDFERLKSLYDSDATKEAKHKRGPFLKMCASRPGVETKASAYNVIVTSDLNTTTSYQYLKAAVTPCATSNCFAKRVTDKKAILYEGGLLAITRCAGRSILQILPRNRTALITLTRQPLCRSIPTQPFTSFSVGISRREGRRD</sequence>
<name>A0A382TBT2_9ZZZZ</name>
<gene>
    <name evidence="1" type="ORF">METZ01_LOCUS371662</name>
</gene>